<gene>
    <name evidence="1" type="ORF">FWK35_00027074</name>
</gene>
<protein>
    <submittedName>
        <fullName evidence="1">Uncharacterized protein</fullName>
    </submittedName>
</protein>
<organism evidence="1 2">
    <name type="scientific">Aphis craccivora</name>
    <name type="common">Cowpea aphid</name>
    <dbReference type="NCBI Taxonomy" id="307492"/>
    <lineage>
        <taxon>Eukaryota</taxon>
        <taxon>Metazoa</taxon>
        <taxon>Ecdysozoa</taxon>
        <taxon>Arthropoda</taxon>
        <taxon>Hexapoda</taxon>
        <taxon>Insecta</taxon>
        <taxon>Pterygota</taxon>
        <taxon>Neoptera</taxon>
        <taxon>Paraneoptera</taxon>
        <taxon>Hemiptera</taxon>
        <taxon>Sternorrhyncha</taxon>
        <taxon>Aphidomorpha</taxon>
        <taxon>Aphidoidea</taxon>
        <taxon>Aphididae</taxon>
        <taxon>Aphidini</taxon>
        <taxon>Aphis</taxon>
        <taxon>Aphis</taxon>
    </lineage>
</organism>
<name>A0A6G0VQI4_APHCR</name>
<dbReference type="Proteomes" id="UP000478052">
    <property type="component" value="Unassembled WGS sequence"/>
</dbReference>
<evidence type="ECO:0000313" key="2">
    <source>
        <dbReference type="Proteomes" id="UP000478052"/>
    </source>
</evidence>
<comment type="caution">
    <text evidence="1">The sequence shown here is derived from an EMBL/GenBank/DDBJ whole genome shotgun (WGS) entry which is preliminary data.</text>
</comment>
<dbReference type="OrthoDB" id="6746907at2759"/>
<proteinExistence type="predicted"/>
<evidence type="ECO:0000313" key="1">
    <source>
        <dbReference type="EMBL" id="KAF0706031.1"/>
    </source>
</evidence>
<keyword evidence="2" id="KW-1185">Reference proteome</keyword>
<dbReference type="EMBL" id="VUJU01013060">
    <property type="protein sequence ID" value="KAF0706031.1"/>
    <property type="molecule type" value="Genomic_DNA"/>
</dbReference>
<reference evidence="1 2" key="1">
    <citation type="submission" date="2019-08" db="EMBL/GenBank/DDBJ databases">
        <title>Whole genome of Aphis craccivora.</title>
        <authorList>
            <person name="Voronova N.V."/>
            <person name="Shulinski R.S."/>
            <person name="Bandarenka Y.V."/>
            <person name="Zhorov D.G."/>
            <person name="Warner D."/>
        </authorList>
    </citation>
    <scope>NUCLEOTIDE SEQUENCE [LARGE SCALE GENOMIC DNA]</scope>
    <source>
        <strain evidence="1">180601</strain>
        <tissue evidence="1">Whole Body</tissue>
    </source>
</reference>
<dbReference type="AlphaFoldDB" id="A0A6G0VQI4"/>
<accession>A0A6G0VQI4</accession>
<sequence>MDDLYLDVTAGYTDDCRITQIEYHSFLPHSTSALSNNDEYLIGTLPSESYIYIEGTITKPAEITDDIRFINNGLT</sequence>